<feature type="region of interest" description="Disordered" evidence="1">
    <location>
        <begin position="133"/>
        <end position="154"/>
    </location>
</feature>
<sequence length="272" mass="30249">MAFTDNCDIFASFQEDAFNAVIGHVRRQRPSLFNYASLGVIANPGLLCRQIDAHPVVAQRNNPLMTRIDPLQIPGTNFAMELAVQVTEAKIDFHPGKGIALPPELGKLAPQRFAMALGVCLGLGCPRDFPVDRLIDPPKDKPDRDDKGRDPVPPRPLPVRSLMCFCLEVFAVGGVRIRFYNGKPYLEPFLDRIEIVDIRPDELEAILECYLEMMLKLGLIPKLRILLERAPLEIIKNVVSVVVKPTPISAAVPNNPAIEDDQLKAFINLEVI</sequence>
<evidence type="ECO:0000313" key="3">
    <source>
        <dbReference type="Proteomes" id="UP000550508"/>
    </source>
</evidence>
<name>A0A849VUD3_9HYPH</name>
<protein>
    <submittedName>
        <fullName evidence="2">Uncharacterized protein</fullName>
    </submittedName>
</protein>
<organism evidence="2 3">
    <name type="scientific">Phyllobacterium pellucidum</name>
    <dbReference type="NCBI Taxonomy" id="2740464"/>
    <lineage>
        <taxon>Bacteria</taxon>
        <taxon>Pseudomonadati</taxon>
        <taxon>Pseudomonadota</taxon>
        <taxon>Alphaproteobacteria</taxon>
        <taxon>Hyphomicrobiales</taxon>
        <taxon>Phyllobacteriaceae</taxon>
        <taxon>Phyllobacterium</taxon>
    </lineage>
</organism>
<accession>A0A849VUD3</accession>
<proteinExistence type="predicted"/>
<feature type="compositionally biased region" description="Basic and acidic residues" evidence="1">
    <location>
        <begin position="133"/>
        <end position="152"/>
    </location>
</feature>
<reference evidence="2 3" key="1">
    <citation type="submission" date="2020-05" db="EMBL/GenBank/DDBJ databases">
        <authorList>
            <person name="Kim M.K."/>
        </authorList>
    </citation>
    <scope>NUCLEOTIDE SEQUENCE [LARGE SCALE GENOMIC DNA]</scope>
    <source>
        <strain evidence="2 3">BT25</strain>
    </source>
</reference>
<dbReference type="RefSeq" id="WP_113280443.1">
    <property type="nucleotide sequence ID" value="NZ_JABUMX010000006.1"/>
</dbReference>
<comment type="caution">
    <text evidence="2">The sequence shown here is derived from an EMBL/GenBank/DDBJ whole genome shotgun (WGS) entry which is preliminary data.</text>
</comment>
<dbReference type="Proteomes" id="UP000550508">
    <property type="component" value="Unassembled WGS sequence"/>
</dbReference>
<gene>
    <name evidence="2" type="ORF">HQ945_20220</name>
</gene>
<evidence type="ECO:0000313" key="2">
    <source>
        <dbReference type="EMBL" id="NTS33588.1"/>
    </source>
</evidence>
<evidence type="ECO:0000256" key="1">
    <source>
        <dbReference type="SAM" id="MobiDB-lite"/>
    </source>
</evidence>
<keyword evidence="3" id="KW-1185">Reference proteome</keyword>
<dbReference type="EMBL" id="JABUMX010000006">
    <property type="protein sequence ID" value="NTS33588.1"/>
    <property type="molecule type" value="Genomic_DNA"/>
</dbReference>
<dbReference type="AlphaFoldDB" id="A0A849VUD3"/>